<name>A0A8H7ABD4_9EURO</name>
<evidence type="ECO:0000256" key="10">
    <source>
        <dbReference type="ARBA" id="ARBA00023136"/>
    </source>
</evidence>
<dbReference type="SUPFAM" id="SSF81660">
    <property type="entry name" value="Metal cation-transporting ATPase, ATP-binding domain N"/>
    <property type="match status" value="1"/>
</dbReference>
<feature type="binding site" evidence="14">
    <location>
        <position position="553"/>
    </location>
    <ligand>
        <name>ATP</name>
        <dbReference type="ChEBI" id="CHEBI:30616"/>
    </ligand>
</feature>
<dbReference type="Pfam" id="PF16212">
    <property type="entry name" value="PhoLip_ATPase_C"/>
    <property type="match status" value="1"/>
</dbReference>
<dbReference type="NCBIfam" id="TIGR01652">
    <property type="entry name" value="ATPase-Plipid"/>
    <property type="match status" value="2"/>
</dbReference>
<evidence type="ECO:0000256" key="3">
    <source>
        <dbReference type="ARBA" id="ARBA00022692"/>
    </source>
</evidence>
<feature type="binding site" evidence="14">
    <location>
        <position position="552"/>
    </location>
    <ligand>
        <name>ATP</name>
        <dbReference type="ChEBI" id="CHEBI:30616"/>
    </ligand>
</feature>
<dbReference type="GO" id="GO:0140326">
    <property type="term" value="F:ATPase-coupled intramembrane lipid transporter activity"/>
    <property type="evidence" value="ECO:0007669"/>
    <property type="project" value="UniProtKB-EC"/>
</dbReference>
<dbReference type="InterPro" id="IPR006539">
    <property type="entry name" value="P-type_ATPase_IV"/>
</dbReference>
<evidence type="ECO:0000259" key="19">
    <source>
        <dbReference type="Pfam" id="PF16212"/>
    </source>
</evidence>
<dbReference type="InterPro" id="IPR032631">
    <property type="entry name" value="P-type_ATPase_N"/>
</dbReference>
<dbReference type="InterPro" id="IPR023298">
    <property type="entry name" value="ATPase_P-typ_TM_dom_sf"/>
</dbReference>
<comment type="catalytic activity">
    <reaction evidence="11 16">
        <text>ATP + H2O + phospholipidSide 1 = ADP + phosphate + phospholipidSide 2.</text>
        <dbReference type="EC" id="7.6.2.1"/>
    </reaction>
</comment>
<feature type="domain" description="P-type ATPase N-terminal" evidence="18">
    <location>
        <begin position="178"/>
        <end position="235"/>
    </location>
</feature>
<sequence length="1383" mass="154836">MSNFVSEGSHHEREGRKQRQAESMNFPSDLKSMSVSPLPTPGERLSQDLIFPGPRHLGTWSRASLSSEPQGHLDREPLLNDVRRPASASGRSSGSLSDIEMPLLAEATEQQPLPFSLLHKYRAYAKGRTMGLSPISLFKEGWTYAKKLFLPRQKHQSQDGRHVKVDVNRTKPLVDERTGKPYVGNWIRSNKYTPWTFVPRQVLAQFSKLANFYFLCFAIMQLVPGLSTIGNSTNIIPLMIFVSISMAKEGFDDYRRHRLDKKENKQESLVIDTAAPLSAGALNWRKAQWCDLKVGDIIKVKRDDPIPADIVLLGSTSLGQTKVTYVETIALDGETNLKMKQTVKSVTEACATPEKLVSCSIEFVTQDPNSNLSTFKGRVVVNEQALPLTNDNVIYRGSVLRNTPEVTAIIVYSGEDCKIRLNASGNRNAHLKAPRLQFMLNKIVILVVCIVIGLSVYNTLAYQVWKSNVESNLFYLCSAAVPLHEEIFGFIIMFATMVPLSLYVTMEMIKLAQIFFLNADVDMYDEKSNTPFEARTSAINEELGQVTHILSDKTGTLTDNEMKFRRLCVAGTEWIHEDTELPPQAAEWSQLSPSSPIRSLKAKPMAERTTRELVNYLFQKPNSAFAGRARLMLLCMALCHSCVPETTQDGTIDFQASSPDELALVRAAQEMGFLVRSRDHDTVILELSSSTNVPVRVERYEILAVITFSNQRKRMSVIVRFPNGRICIICKGADSVILELLKFPVMPVQKDAQSQRRDEHTDKNRSSRRHGIADWRASRQTDVASGNGDTNLLHHADVDLASAFLDRRCSIASDAEIKLAPNKISNDDSRSVIEHCIESVNKFANESLRTLLYAYRFLDEKEYAEWKKIWEAATTSLCDHEKMIESAAKLVEVNFELAGATAIEDKLQQGVSESIDKLCRANIKIWMMTGDKRETAVNIGHSCGLVKGHSMIFALDDGDETDDMEELIISLKSSILRAAAHSVVVVGGHTLATIYNEPSGRLEAIFFDLIVLADSVICCRAQPKQKAQLVRTIRKRVPNSVTLAIGDGANDIAMIQEAHIGIGLTGKEGFQAARSSDYSIAQFRFLPKLLLVHGRWNYIRTCKYVLGTLWKEVVFFLTQALFQRWNGFTGTSLYEPWSLTSFNTLFTSLPVIVIGIFEKDLAASTLLAVPELYKTMGQKNGGFNFRIYSGWTIMAVADSMIVYFGMLTLFGNAETTRDNTLFSMGDLDFVAVIIIISMKLQTIEMHNKSIAALLSFFLSAGAAFLWNIILASAYPLTTPYRVRGAFFDGFGRNPTWWMTLTFIIICVYVLEVSVSACRKALFPTATDVFQELEHDVAHQKWFEAATAGGSRNQWNRYTDEPVVARNGQDIPLQNLSKQDEMDS</sequence>
<feature type="compositionally biased region" description="Basic and acidic residues" evidence="17">
    <location>
        <begin position="753"/>
        <end position="772"/>
    </location>
</feature>
<evidence type="ECO:0000256" key="16">
    <source>
        <dbReference type="RuleBase" id="RU362033"/>
    </source>
</evidence>
<dbReference type="SUPFAM" id="SSF56784">
    <property type="entry name" value="HAD-like"/>
    <property type="match status" value="1"/>
</dbReference>
<feature type="transmembrane region" description="Helical" evidence="16">
    <location>
        <begin position="1250"/>
        <end position="1276"/>
    </location>
</feature>
<dbReference type="Pfam" id="PF00702">
    <property type="entry name" value="Hydrolase"/>
    <property type="match status" value="1"/>
</dbReference>
<feature type="transmembrane region" description="Helical" evidence="16">
    <location>
        <begin position="1296"/>
        <end position="1314"/>
    </location>
</feature>
<dbReference type="GO" id="GO:0005886">
    <property type="term" value="C:plasma membrane"/>
    <property type="evidence" value="ECO:0007669"/>
    <property type="project" value="TreeGrafter"/>
</dbReference>
<dbReference type="SFLD" id="SFLDG00002">
    <property type="entry name" value="C1.7:_P-type_atpase_like"/>
    <property type="match status" value="1"/>
</dbReference>
<evidence type="ECO:0000256" key="15">
    <source>
        <dbReference type="PIRSR" id="PIRSR606539-3"/>
    </source>
</evidence>
<dbReference type="EC" id="7.6.2.1" evidence="16"/>
<comment type="catalytic activity">
    <reaction evidence="12">
        <text>a 1,2-diacyl-sn-glycero-3-phosphoethanolamine(out) + ATP + H2O = a 1,2-diacyl-sn-glycero-3-phosphoethanolamine(in) + ADP + phosphate + H(+)</text>
        <dbReference type="Rhea" id="RHEA:66132"/>
        <dbReference type="ChEBI" id="CHEBI:15377"/>
        <dbReference type="ChEBI" id="CHEBI:15378"/>
        <dbReference type="ChEBI" id="CHEBI:30616"/>
        <dbReference type="ChEBI" id="CHEBI:43474"/>
        <dbReference type="ChEBI" id="CHEBI:64612"/>
        <dbReference type="ChEBI" id="CHEBI:456216"/>
    </reaction>
    <physiologicalReaction direction="left-to-right" evidence="12">
        <dbReference type="Rhea" id="RHEA:66133"/>
    </physiologicalReaction>
</comment>
<feature type="compositionally biased region" description="Basic and acidic residues" evidence="17">
    <location>
        <begin position="71"/>
        <end position="84"/>
    </location>
</feature>
<dbReference type="SUPFAM" id="SSF81653">
    <property type="entry name" value="Calcium ATPase, transduction domain A"/>
    <property type="match status" value="1"/>
</dbReference>
<dbReference type="Pfam" id="PF16209">
    <property type="entry name" value="PhoLip_ATPase_N"/>
    <property type="match status" value="1"/>
</dbReference>
<keyword evidence="8 16" id="KW-1278">Translocase</keyword>
<feature type="domain" description="P-type ATPase C-terminal" evidence="19">
    <location>
        <begin position="1073"/>
        <end position="1324"/>
    </location>
</feature>
<dbReference type="GO" id="GO:0000287">
    <property type="term" value="F:magnesium ion binding"/>
    <property type="evidence" value="ECO:0007669"/>
    <property type="project" value="UniProtKB-UniRule"/>
</dbReference>
<feature type="binding site" evidence="14">
    <location>
        <position position="731"/>
    </location>
    <ligand>
        <name>ATP</name>
        <dbReference type="ChEBI" id="CHEBI:30616"/>
    </ligand>
</feature>
<feature type="binding site" evidence="14">
    <location>
        <position position="930"/>
    </location>
    <ligand>
        <name>ATP</name>
        <dbReference type="ChEBI" id="CHEBI:30616"/>
    </ligand>
</feature>
<evidence type="ECO:0000256" key="17">
    <source>
        <dbReference type="SAM" id="MobiDB-lite"/>
    </source>
</evidence>
<dbReference type="GO" id="GO:0005524">
    <property type="term" value="F:ATP binding"/>
    <property type="evidence" value="ECO:0007669"/>
    <property type="project" value="UniProtKB-UniRule"/>
</dbReference>
<dbReference type="Gene3D" id="3.40.50.1000">
    <property type="entry name" value="HAD superfamily/HAD-like"/>
    <property type="match status" value="1"/>
</dbReference>
<feature type="transmembrane region" description="Helical" evidence="16">
    <location>
        <begin position="443"/>
        <end position="465"/>
    </location>
</feature>
<gene>
    <name evidence="20" type="ORF">GJ744_000552</name>
</gene>
<feature type="binding site" evidence="14">
    <location>
        <position position="661"/>
    </location>
    <ligand>
        <name>ATP</name>
        <dbReference type="ChEBI" id="CHEBI:30616"/>
    </ligand>
</feature>
<dbReference type="Pfam" id="PF13246">
    <property type="entry name" value="Cation_ATPase"/>
    <property type="match status" value="1"/>
</dbReference>
<comment type="caution">
    <text evidence="16">Lacks conserved residue(s) required for the propagation of feature annotation.</text>
</comment>
<dbReference type="InterPro" id="IPR008250">
    <property type="entry name" value="ATPase_P-typ_transduc_dom_A_sf"/>
</dbReference>
<feature type="binding site" evidence="15">
    <location>
        <position position="552"/>
    </location>
    <ligand>
        <name>Mg(2+)</name>
        <dbReference type="ChEBI" id="CHEBI:18420"/>
    </ligand>
</feature>
<feature type="binding site" evidence="14">
    <location>
        <position position="849"/>
    </location>
    <ligand>
        <name>ATP</name>
        <dbReference type="ChEBI" id="CHEBI:30616"/>
    </ligand>
</feature>
<comment type="subcellular location">
    <subcellularLocation>
        <location evidence="1 16">Membrane</location>
        <topology evidence="1 16">Multi-pass membrane protein</topology>
    </subcellularLocation>
</comment>
<keyword evidence="4 15" id="KW-0479">Metal-binding</keyword>
<evidence type="ECO:0000256" key="6">
    <source>
        <dbReference type="ARBA" id="ARBA00022840"/>
    </source>
</evidence>
<feature type="binding site" evidence="15">
    <location>
        <position position="554"/>
    </location>
    <ligand>
        <name>Mg(2+)</name>
        <dbReference type="ChEBI" id="CHEBI:18420"/>
    </ligand>
</feature>
<evidence type="ECO:0000313" key="20">
    <source>
        <dbReference type="EMBL" id="KAF7505703.1"/>
    </source>
</evidence>
<feature type="compositionally biased region" description="Basic and acidic residues" evidence="17">
    <location>
        <begin position="8"/>
        <end position="20"/>
    </location>
</feature>
<dbReference type="NCBIfam" id="TIGR01494">
    <property type="entry name" value="ATPase_P-type"/>
    <property type="match status" value="1"/>
</dbReference>
<dbReference type="SFLD" id="SFLDS00003">
    <property type="entry name" value="Haloacid_Dehalogenase"/>
    <property type="match status" value="1"/>
</dbReference>
<evidence type="ECO:0000256" key="13">
    <source>
        <dbReference type="PIRSR" id="PIRSR606539-1"/>
    </source>
</evidence>
<dbReference type="OrthoDB" id="377733at2759"/>
<dbReference type="InterPro" id="IPR018303">
    <property type="entry name" value="ATPase_P-typ_P_site"/>
</dbReference>
<feature type="binding site" evidence="14">
    <location>
        <position position="1026"/>
    </location>
    <ligand>
        <name>ATP</name>
        <dbReference type="ChEBI" id="CHEBI:30616"/>
    </ligand>
</feature>
<evidence type="ECO:0000259" key="18">
    <source>
        <dbReference type="Pfam" id="PF16209"/>
    </source>
</evidence>
<feature type="binding site" evidence="14">
    <location>
        <position position="554"/>
    </location>
    <ligand>
        <name>ATP</name>
        <dbReference type="ChEBI" id="CHEBI:30616"/>
    </ligand>
</feature>
<dbReference type="InterPro" id="IPR001757">
    <property type="entry name" value="P_typ_ATPase"/>
</dbReference>
<dbReference type="InterPro" id="IPR036412">
    <property type="entry name" value="HAD-like_sf"/>
</dbReference>
<keyword evidence="7 15" id="KW-0460">Magnesium</keyword>
<feature type="transmembrane region" description="Helical" evidence="16">
    <location>
        <begin position="1190"/>
        <end position="1209"/>
    </location>
</feature>
<keyword evidence="9 16" id="KW-1133">Transmembrane helix</keyword>
<dbReference type="EMBL" id="JAACFV010000103">
    <property type="protein sequence ID" value="KAF7505703.1"/>
    <property type="molecule type" value="Genomic_DNA"/>
</dbReference>
<feature type="compositionally biased region" description="Low complexity" evidence="17">
    <location>
        <begin position="85"/>
        <end position="96"/>
    </location>
</feature>
<comment type="caution">
    <text evidence="20">The sequence shown here is derived from an EMBL/GenBank/DDBJ whole genome shotgun (WGS) entry which is preliminary data.</text>
</comment>
<dbReference type="PROSITE" id="PS00154">
    <property type="entry name" value="ATPASE_E1_E2"/>
    <property type="match status" value="1"/>
</dbReference>
<feature type="binding site" evidence="14">
    <location>
        <position position="929"/>
    </location>
    <ligand>
        <name>ATP</name>
        <dbReference type="ChEBI" id="CHEBI:30616"/>
    </ligand>
</feature>
<dbReference type="GO" id="GO:0006892">
    <property type="term" value="P:post-Golgi vesicle-mediated transport"/>
    <property type="evidence" value="ECO:0007669"/>
    <property type="project" value="TreeGrafter"/>
</dbReference>
<dbReference type="InterPro" id="IPR023214">
    <property type="entry name" value="HAD_sf"/>
</dbReference>
<evidence type="ECO:0000256" key="2">
    <source>
        <dbReference type="ARBA" id="ARBA00008109"/>
    </source>
</evidence>
<dbReference type="PANTHER" id="PTHR24092:SF174">
    <property type="entry name" value="PHOSPHOLIPID-TRANSPORTING ATPASE DNF3-RELATED"/>
    <property type="match status" value="1"/>
</dbReference>
<evidence type="ECO:0000256" key="4">
    <source>
        <dbReference type="ARBA" id="ARBA00022723"/>
    </source>
</evidence>
<dbReference type="Gene3D" id="3.40.1110.10">
    <property type="entry name" value="Calcium-transporting ATPase, cytoplasmic domain N"/>
    <property type="match status" value="1"/>
</dbReference>
<keyword evidence="5 14" id="KW-0547">Nucleotide-binding</keyword>
<evidence type="ECO:0000313" key="21">
    <source>
        <dbReference type="Proteomes" id="UP000606974"/>
    </source>
</evidence>
<dbReference type="SUPFAM" id="SSF81665">
    <property type="entry name" value="Calcium ATPase, transmembrane domain M"/>
    <property type="match status" value="1"/>
</dbReference>
<keyword evidence="6 14" id="KW-0067">ATP-binding</keyword>
<dbReference type="InterPro" id="IPR023299">
    <property type="entry name" value="ATPase_P-typ_cyto_dom_N"/>
</dbReference>
<evidence type="ECO:0000256" key="1">
    <source>
        <dbReference type="ARBA" id="ARBA00004141"/>
    </source>
</evidence>
<dbReference type="InterPro" id="IPR044492">
    <property type="entry name" value="P_typ_ATPase_HD_dom"/>
</dbReference>
<evidence type="ECO:0000256" key="9">
    <source>
        <dbReference type="ARBA" id="ARBA00022989"/>
    </source>
</evidence>
<feature type="binding site" evidence="15">
    <location>
        <position position="1051"/>
    </location>
    <ligand>
        <name>Mg(2+)</name>
        <dbReference type="ChEBI" id="CHEBI:18420"/>
    </ligand>
</feature>
<dbReference type="GO" id="GO:0005802">
    <property type="term" value="C:trans-Golgi network"/>
    <property type="evidence" value="ECO:0007669"/>
    <property type="project" value="TreeGrafter"/>
</dbReference>
<dbReference type="GO" id="GO:0016887">
    <property type="term" value="F:ATP hydrolysis activity"/>
    <property type="evidence" value="ECO:0007669"/>
    <property type="project" value="InterPro"/>
</dbReference>
<evidence type="ECO:0000256" key="5">
    <source>
        <dbReference type="ARBA" id="ARBA00022741"/>
    </source>
</evidence>
<keyword evidence="3 16" id="KW-0812">Transmembrane</keyword>
<feature type="active site" description="4-aspartylphosphate intermediate" evidence="13">
    <location>
        <position position="552"/>
    </location>
</feature>
<dbReference type="GO" id="GO:0045332">
    <property type="term" value="P:phospholipid translocation"/>
    <property type="evidence" value="ECO:0007669"/>
    <property type="project" value="TreeGrafter"/>
</dbReference>
<protein>
    <recommendedName>
        <fullName evidence="16">Phospholipid-transporting ATPase</fullName>
        <ecNumber evidence="16">7.6.2.1</ecNumber>
    </recommendedName>
</protein>
<dbReference type="PANTHER" id="PTHR24092">
    <property type="entry name" value="PROBABLE PHOSPHOLIPID-TRANSPORTING ATPASE"/>
    <property type="match status" value="1"/>
</dbReference>
<dbReference type="FunFam" id="3.40.50.1000:FF:000084">
    <property type="entry name" value="Phospholipid-transporting ATPase"/>
    <property type="match status" value="1"/>
</dbReference>
<dbReference type="Gene3D" id="2.70.150.10">
    <property type="entry name" value="Calcium-transporting ATPase, cytoplasmic transduction domain A"/>
    <property type="match status" value="1"/>
</dbReference>
<feature type="binding site" evidence="14">
    <location>
        <position position="1020"/>
    </location>
    <ligand>
        <name>ATP</name>
        <dbReference type="ChEBI" id="CHEBI:30616"/>
    </ligand>
</feature>
<keyword evidence="10 16" id="KW-0472">Membrane</keyword>
<accession>A0A8H7ABD4</accession>
<reference evidence="20" key="1">
    <citation type="submission" date="2020-02" db="EMBL/GenBank/DDBJ databases">
        <authorList>
            <person name="Palmer J.M."/>
        </authorList>
    </citation>
    <scope>NUCLEOTIDE SEQUENCE</scope>
    <source>
        <strain evidence="20">EPUS1.4</strain>
        <tissue evidence="20">Thallus</tissue>
    </source>
</reference>
<evidence type="ECO:0000256" key="12">
    <source>
        <dbReference type="ARBA" id="ARBA00049128"/>
    </source>
</evidence>
<comment type="similarity">
    <text evidence="2 16">Belongs to the cation transport ATPase (P-type) (TC 3.A.3) family. Type IV subfamily.</text>
</comment>
<organism evidence="20 21">
    <name type="scientific">Endocarpon pusillum</name>
    <dbReference type="NCBI Taxonomy" id="364733"/>
    <lineage>
        <taxon>Eukaryota</taxon>
        <taxon>Fungi</taxon>
        <taxon>Dikarya</taxon>
        <taxon>Ascomycota</taxon>
        <taxon>Pezizomycotina</taxon>
        <taxon>Eurotiomycetes</taxon>
        <taxon>Chaetothyriomycetidae</taxon>
        <taxon>Verrucariales</taxon>
        <taxon>Verrucariaceae</taxon>
        <taxon>Endocarpon</taxon>
    </lineage>
</organism>
<feature type="region of interest" description="Disordered" evidence="17">
    <location>
        <begin position="61"/>
        <end position="96"/>
    </location>
</feature>
<keyword evidence="21" id="KW-1185">Reference proteome</keyword>
<feature type="binding site" evidence="15">
    <location>
        <position position="1047"/>
    </location>
    <ligand>
        <name>Mg(2+)</name>
        <dbReference type="ChEBI" id="CHEBI:18420"/>
    </ligand>
</feature>
<evidence type="ECO:0000256" key="7">
    <source>
        <dbReference type="ARBA" id="ARBA00022842"/>
    </source>
</evidence>
<feature type="transmembrane region" description="Helical" evidence="16">
    <location>
        <begin position="487"/>
        <end position="506"/>
    </location>
</feature>
<dbReference type="GO" id="GO:0032456">
    <property type="term" value="P:endocytic recycling"/>
    <property type="evidence" value="ECO:0007669"/>
    <property type="project" value="TreeGrafter"/>
</dbReference>
<evidence type="ECO:0000256" key="8">
    <source>
        <dbReference type="ARBA" id="ARBA00022967"/>
    </source>
</evidence>
<feature type="binding site" evidence="14">
    <location>
        <position position="1050"/>
    </location>
    <ligand>
        <name>ATP</name>
        <dbReference type="ChEBI" id="CHEBI:30616"/>
    </ligand>
</feature>
<dbReference type="SFLD" id="SFLDF00027">
    <property type="entry name" value="p-type_atpase"/>
    <property type="match status" value="1"/>
</dbReference>
<evidence type="ECO:0000256" key="11">
    <source>
        <dbReference type="ARBA" id="ARBA00034036"/>
    </source>
</evidence>
<dbReference type="Proteomes" id="UP000606974">
    <property type="component" value="Unassembled WGS sequence"/>
</dbReference>
<dbReference type="PRINTS" id="PR00119">
    <property type="entry name" value="CATATPASE"/>
</dbReference>
<evidence type="ECO:0000256" key="14">
    <source>
        <dbReference type="PIRSR" id="PIRSR606539-2"/>
    </source>
</evidence>
<feature type="region of interest" description="Disordered" evidence="17">
    <location>
        <begin position="1"/>
        <end position="47"/>
    </location>
</feature>
<feature type="compositionally biased region" description="Polar residues" evidence="17">
    <location>
        <begin position="21"/>
        <end position="37"/>
    </location>
</feature>
<feature type="region of interest" description="Disordered" evidence="17">
    <location>
        <begin position="751"/>
        <end position="772"/>
    </location>
</feature>
<comment type="cofactor">
    <cofactor evidence="15">
        <name>Mg(2+)</name>
        <dbReference type="ChEBI" id="CHEBI:18420"/>
    </cofactor>
</comment>
<dbReference type="InterPro" id="IPR032630">
    <property type="entry name" value="P_typ_ATPase_c"/>
</dbReference>
<proteinExistence type="inferred from homology"/>
<feature type="binding site" evidence="14">
    <location>
        <position position="931"/>
    </location>
    <ligand>
        <name>ATP</name>
        <dbReference type="ChEBI" id="CHEBI:30616"/>
    </ligand>
</feature>
<feature type="binding site" evidence="14">
    <location>
        <position position="1051"/>
    </location>
    <ligand>
        <name>ATP</name>
        <dbReference type="ChEBI" id="CHEBI:30616"/>
    </ligand>
</feature>
<feature type="binding site" evidence="14">
    <location>
        <position position="708"/>
    </location>
    <ligand>
        <name>ATP</name>
        <dbReference type="ChEBI" id="CHEBI:30616"/>
    </ligand>
</feature>